<accession>A0A846MN56</accession>
<sequence length="143" mass="16076">MMKKVLYTLLWAALIGLTACYKPNPLPSPTPKDLIQGTWLLGSVSITENGLPVQDVTAYNGFLLKIEGFKYYVNNGNEAFPQDRGEWGFVDETYKQIRLGDGTIIEVTTLNADTFSFTFERKGSRAARNNIVPTRVFTFTLKK</sequence>
<feature type="signal peptide" evidence="1">
    <location>
        <begin position="1"/>
        <end position="21"/>
    </location>
</feature>
<reference evidence="2 3" key="1">
    <citation type="submission" date="2020-03" db="EMBL/GenBank/DDBJ databases">
        <title>Genomic Encyclopedia of Type Strains, Phase IV (KMG-IV): sequencing the most valuable type-strain genomes for metagenomic binning, comparative biology and taxonomic classification.</title>
        <authorList>
            <person name="Goeker M."/>
        </authorList>
    </citation>
    <scope>NUCLEOTIDE SEQUENCE [LARGE SCALE GENOMIC DNA]</scope>
    <source>
        <strain evidence="2 3">DSM 5718</strain>
    </source>
</reference>
<dbReference type="Proteomes" id="UP000537126">
    <property type="component" value="Unassembled WGS sequence"/>
</dbReference>
<dbReference type="RefSeq" id="WP_166918143.1">
    <property type="nucleotide sequence ID" value="NZ_JAASRN010000001.1"/>
</dbReference>
<keyword evidence="3" id="KW-1185">Reference proteome</keyword>
<evidence type="ECO:0008006" key="4">
    <source>
        <dbReference type="Google" id="ProtNLM"/>
    </source>
</evidence>
<gene>
    <name evidence="2" type="ORF">FHS56_000328</name>
</gene>
<organism evidence="2 3">
    <name type="scientific">Thermonema lapsum</name>
    <dbReference type="NCBI Taxonomy" id="28195"/>
    <lineage>
        <taxon>Bacteria</taxon>
        <taxon>Pseudomonadati</taxon>
        <taxon>Bacteroidota</taxon>
        <taxon>Cytophagia</taxon>
        <taxon>Cytophagales</taxon>
        <taxon>Thermonemataceae</taxon>
        <taxon>Thermonema</taxon>
    </lineage>
</organism>
<proteinExistence type="predicted"/>
<evidence type="ECO:0000313" key="2">
    <source>
        <dbReference type="EMBL" id="NIK72842.1"/>
    </source>
</evidence>
<dbReference type="EMBL" id="JAASRN010000001">
    <property type="protein sequence ID" value="NIK72842.1"/>
    <property type="molecule type" value="Genomic_DNA"/>
</dbReference>
<comment type="caution">
    <text evidence="2">The sequence shown here is derived from an EMBL/GenBank/DDBJ whole genome shotgun (WGS) entry which is preliminary data.</text>
</comment>
<dbReference type="AlphaFoldDB" id="A0A846MN56"/>
<evidence type="ECO:0000256" key="1">
    <source>
        <dbReference type="SAM" id="SignalP"/>
    </source>
</evidence>
<keyword evidence="1" id="KW-0732">Signal</keyword>
<protein>
    <recommendedName>
        <fullName evidence="4">Lipocalin-like domain-containing protein</fullName>
    </recommendedName>
</protein>
<feature type="chain" id="PRO_5032892538" description="Lipocalin-like domain-containing protein" evidence="1">
    <location>
        <begin position="22"/>
        <end position="143"/>
    </location>
</feature>
<dbReference type="PROSITE" id="PS51257">
    <property type="entry name" value="PROKAR_LIPOPROTEIN"/>
    <property type="match status" value="1"/>
</dbReference>
<evidence type="ECO:0000313" key="3">
    <source>
        <dbReference type="Proteomes" id="UP000537126"/>
    </source>
</evidence>
<name>A0A846MN56_9BACT</name>